<reference evidence="2" key="1">
    <citation type="submission" date="2021-10" db="EMBL/GenBank/DDBJ databases">
        <title>Melipona bicolor Genome sequencing and assembly.</title>
        <authorList>
            <person name="Araujo N.S."/>
            <person name="Arias M.C."/>
        </authorList>
    </citation>
    <scope>NUCLEOTIDE SEQUENCE</scope>
    <source>
        <strain evidence="2">USP_2M_L1-L4_2017</strain>
        <tissue evidence="2">Whole body</tissue>
    </source>
</reference>
<keyword evidence="3" id="KW-1185">Reference proteome</keyword>
<accession>A0AA40KS97</accession>
<feature type="compositionally biased region" description="Low complexity" evidence="1">
    <location>
        <begin position="1"/>
        <end position="13"/>
    </location>
</feature>
<sequence length="89" mass="9877">MSNSNSLSSGNSGAKRVREQRSNRIDNFPPGECICGRSNGLIVCNACGFHETGRVRYPCPVHHQILFITDVMECQKCKADYNSLSEVEI</sequence>
<evidence type="ECO:0000313" key="3">
    <source>
        <dbReference type="Proteomes" id="UP001177670"/>
    </source>
</evidence>
<protein>
    <submittedName>
        <fullName evidence="2">Uncharacterized protein</fullName>
    </submittedName>
</protein>
<dbReference type="Proteomes" id="UP001177670">
    <property type="component" value="Unassembled WGS sequence"/>
</dbReference>
<evidence type="ECO:0000313" key="2">
    <source>
        <dbReference type="EMBL" id="KAK1130949.1"/>
    </source>
</evidence>
<name>A0AA40KS97_9HYME</name>
<dbReference type="AlphaFoldDB" id="A0AA40KS97"/>
<evidence type="ECO:0000256" key="1">
    <source>
        <dbReference type="SAM" id="MobiDB-lite"/>
    </source>
</evidence>
<comment type="caution">
    <text evidence="2">The sequence shown here is derived from an EMBL/GenBank/DDBJ whole genome shotgun (WGS) entry which is preliminary data.</text>
</comment>
<organism evidence="2 3">
    <name type="scientific">Melipona bicolor</name>
    <dbReference type="NCBI Taxonomy" id="60889"/>
    <lineage>
        <taxon>Eukaryota</taxon>
        <taxon>Metazoa</taxon>
        <taxon>Ecdysozoa</taxon>
        <taxon>Arthropoda</taxon>
        <taxon>Hexapoda</taxon>
        <taxon>Insecta</taxon>
        <taxon>Pterygota</taxon>
        <taxon>Neoptera</taxon>
        <taxon>Endopterygota</taxon>
        <taxon>Hymenoptera</taxon>
        <taxon>Apocrita</taxon>
        <taxon>Aculeata</taxon>
        <taxon>Apoidea</taxon>
        <taxon>Anthophila</taxon>
        <taxon>Apidae</taxon>
        <taxon>Melipona</taxon>
    </lineage>
</organism>
<feature type="region of interest" description="Disordered" evidence="1">
    <location>
        <begin position="1"/>
        <end position="27"/>
    </location>
</feature>
<gene>
    <name evidence="2" type="ORF">K0M31_017254</name>
</gene>
<dbReference type="EMBL" id="JAHYIQ010000006">
    <property type="protein sequence ID" value="KAK1130949.1"/>
    <property type="molecule type" value="Genomic_DNA"/>
</dbReference>
<proteinExistence type="predicted"/>